<dbReference type="AlphaFoldDB" id="A0A418PND0"/>
<dbReference type="PANTHER" id="PTHR43798">
    <property type="entry name" value="MONOACYLGLYCEROL LIPASE"/>
    <property type="match status" value="1"/>
</dbReference>
<dbReference type="InterPro" id="IPR000073">
    <property type="entry name" value="AB_hydrolase_1"/>
</dbReference>
<dbReference type="RefSeq" id="WP_119478923.1">
    <property type="nucleotide sequence ID" value="NZ_QXML01000009.1"/>
</dbReference>
<keyword evidence="4" id="KW-1185">Reference proteome</keyword>
<feature type="domain" description="AB hydrolase-1" evidence="2">
    <location>
        <begin position="52"/>
        <end position="297"/>
    </location>
</feature>
<dbReference type="PANTHER" id="PTHR43798:SF33">
    <property type="entry name" value="HYDROLASE, PUTATIVE (AFU_ORTHOLOGUE AFUA_2G14860)-RELATED"/>
    <property type="match status" value="1"/>
</dbReference>
<evidence type="ECO:0000313" key="3">
    <source>
        <dbReference type="EMBL" id="RIW13337.1"/>
    </source>
</evidence>
<dbReference type="Proteomes" id="UP000283522">
    <property type="component" value="Unassembled WGS sequence"/>
</dbReference>
<keyword evidence="1" id="KW-0732">Signal</keyword>
<dbReference type="Pfam" id="PF00561">
    <property type="entry name" value="Abhydrolase_1"/>
    <property type="match status" value="1"/>
</dbReference>
<dbReference type="SUPFAM" id="SSF53474">
    <property type="entry name" value="alpha/beta-Hydrolases"/>
    <property type="match status" value="1"/>
</dbReference>
<keyword evidence="3" id="KW-0378">Hydrolase</keyword>
<comment type="caution">
    <text evidence="3">The sequence shown here is derived from an EMBL/GenBank/DDBJ whole genome shotgun (WGS) entry which is preliminary data.</text>
</comment>
<sequence>MLKNKVLVAFIFFSFIPFFSNAQDRRYEEWYFFTKDTTRIFVKEMKSQSKDTVIVVHGGFGANHDYMLDAIQGLENKFHFILYDQRGSLMSPAPLDKLTFQSNVSDLFELVSELKIKKVKLLCHSMGTLVGMEFARLYPELVSNLVLTGTILPKAQSSTDIFSEQMGKNLEFLANREEVKKEKSYYLAHKSQLTAKEKTEFWRISFAEANIYDISKWRLLKGGQAYYNQDASVMAESVNWNYDYRSTLNSLKATVIQGQYDFLDFNSSSLKELLKEFQLVELKMIPDAGHNSWIDEPLLFREYLVHGLTK</sequence>
<evidence type="ECO:0000313" key="4">
    <source>
        <dbReference type="Proteomes" id="UP000283522"/>
    </source>
</evidence>
<protein>
    <submittedName>
        <fullName evidence="3">Alpha/beta hydrolase</fullName>
    </submittedName>
</protein>
<dbReference type="GO" id="GO:0016020">
    <property type="term" value="C:membrane"/>
    <property type="evidence" value="ECO:0007669"/>
    <property type="project" value="TreeGrafter"/>
</dbReference>
<feature type="chain" id="PRO_5019283280" evidence="1">
    <location>
        <begin position="23"/>
        <end position="310"/>
    </location>
</feature>
<dbReference type="InterPro" id="IPR029058">
    <property type="entry name" value="AB_hydrolase_fold"/>
</dbReference>
<name>A0A418PND0_9BACT</name>
<evidence type="ECO:0000259" key="2">
    <source>
        <dbReference type="Pfam" id="PF00561"/>
    </source>
</evidence>
<feature type="signal peptide" evidence="1">
    <location>
        <begin position="1"/>
        <end position="22"/>
    </location>
</feature>
<organism evidence="3 4">
    <name type="scientific">Algoriphagus lacus</name>
    <dbReference type="NCBI Taxonomy" id="2056311"/>
    <lineage>
        <taxon>Bacteria</taxon>
        <taxon>Pseudomonadati</taxon>
        <taxon>Bacteroidota</taxon>
        <taxon>Cytophagia</taxon>
        <taxon>Cytophagales</taxon>
        <taxon>Cyclobacteriaceae</taxon>
        <taxon>Algoriphagus</taxon>
    </lineage>
</organism>
<dbReference type="EMBL" id="QXML01000009">
    <property type="protein sequence ID" value="RIW13337.1"/>
    <property type="molecule type" value="Genomic_DNA"/>
</dbReference>
<proteinExistence type="predicted"/>
<evidence type="ECO:0000256" key="1">
    <source>
        <dbReference type="SAM" id="SignalP"/>
    </source>
</evidence>
<accession>A0A418PND0</accession>
<dbReference type="OrthoDB" id="9796770at2"/>
<dbReference type="Gene3D" id="3.40.50.1820">
    <property type="entry name" value="alpha/beta hydrolase"/>
    <property type="match status" value="1"/>
</dbReference>
<dbReference type="InterPro" id="IPR050266">
    <property type="entry name" value="AB_hydrolase_sf"/>
</dbReference>
<dbReference type="GO" id="GO:0016787">
    <property type="term" value="F:hydrolase activity"/>
    <property type="evidence" value="ECO:0007669"/>
    <property type="project" value="UniProtKB-KW"/>
</dbReference>
<reference evidence="3 4" key="1">
    <citation type="submission" date="2018-09" db="EMBL/GenBank/DDBJ databases">
        <authorList>
            <person name="Wang X."/>
            <person name="Du Z."/>
        </authorList>
    </citation>
    <scope>NUCLEOTIDE SEQUENCE [LARGE SCALE GENOMIC DNA]</scope>
    <source>
        <strain evidence="3 4">N3</strain>
    </source>
</reference>
<gene>
    <name evidence="3" type="ORF">D0X99_16295</name>
</gene>